<accession>A0AA86V9A0</accession>
<evidence type="ECO:0000313" key="1">
    <source>
        <dbReference type="EMBL" id="CAJ1827511.1"/>
    </source>
</evidence>
<sequence length="150" mass="16940">MADFFTTFAYCNRLKYLINQLLNVRAPIVALWQPKLPRQVGVLGPRPSQQAYNTLVASSNNPVSALHDPNWKNVMTNEYNALIQNKTWKGDEIRKKEESEGDAAGSSVKWREGRGSNDYWEIACLVRKTQSETHGGNDGTTWQNMTCSCT</sequence>
<dbReference type="EMBL" id="OY731398">
    <property type="protein sequence ID" value="CAJ1827511.1"/>
    <property type="molecule type" value="Genomic_DNA"/>
</dbReference>
<name>A0AA86V9A0_9FABA</name>
<dbReference type="Proteomes" id="UP001189624">
    <property type="component" value="Chromosome 1"/>
</dbReference>
<gene>
    <name evidence="1" type="ORF">AYBTSS11_LOCUS1311</name>
</gene>
<keyword evidence="2" id="KW-1185">Reference proteome</keyword>
<organism evidence="1 2">
    <name type="scientific">Sphenostylis stenocarpa</name>
    <dbReference type="NCBI Taxonomy" id="92480"/>
    <lineage>
        <taxon>Eukaryota</taxon>
        <taxon>Viridiplantae</taxon>
        <taxon>Streptophyta</taxon>
        <taxon>Embryophyta</taxon>
        <taxon>Tracheophyta</taxon>
        <taxon>Spermatophyta</taxon>
        <taxon>Magnoliopsida</taxon>
        <taxon>eudicotyledons</taxon>
        <taxon>Gunneridae</taxon>
        <taxon>Pentapetalae</taxon>
        <taxon>rosids</taxon>
        <taxon>fabids</taxon>
        <taxon>Fabales</taxon>
        <taxon>Fabaceae</taxon>
        <taxon>Papilionoideae</taxon>
        <taxon>50 kb inversion clade</taxon>
        <taxon>NPAAA clade</taxon>
        <taxon>indigoferoid/millettioid clade</taxon>
        <taxon>Phaseoleae</taxon>
        <taxon>Sphenostylis</taxon>
    </lineage>
</organism>
<dbReference type="AlphaFoldDB" id="A0AA86V9A0"/>
<reference evidence="1" key="1">
    <citation type="submission" date="2023-10" db="EMBL/GenBank/DDBJ databases">
        <authorList>
            <person name="Domelevo Entfellner J.-B."/>
        </authorList>
    </citation>
    <scope>NUCLEOTIDE SEQUENCE</scope>
</reference>
<dbReference type="Gramene" id="rna-AYBTSS11_LOCUS1311">
    <property type="protein sequence ID" value="CAJ1827511.1"/>
    <property type="gene ID" value="gene-AYBTSS11_LOCUS1311"/>
</dbReference>
<proteinExistence type="predicted"/>
<protein>
    <submittedName>
        <fullName evidence="1">Uncharacterized protein</fullName>
    </submittedName>
</protein>
<evidence type="ECO:0000313" key="2">
    <source>
        <dbReference type="Proteomes" id="UP001189624"/>
    </source>
</evidence>